<dbReference type="InParanoid" id="Q7UIA8"/>
<organism evidence="1 2">
    <name type="scientific">Rhodopirellula baltica (strain DSM 10527 / NCIMB 13988 / SH1)</name>
    <dbReference type="NCBI Taxonomy" id="243090"/>
    <lineage>
        <taxon>Bacteria</taxon>
        <taxon>Pseudomonadati</taxon>
        <taxon>Planctomycetota</taxon>
        <taxon>Planctomycetia</taxon>
        <taxon>Pirellulales</taxon>
        <taxon>Pirellulaceae</taxon>
        <taxon>Rhodopirellula</taxon>
    </lineage>
</organism>
<dbReference type="OrthoDB" id="291228at2"/>
<reference evidence="1 2" key="1">
    <citation type="journal article" date="2003" name="Proc. Natl. Acad. Sci. U.S.A.">
        <title>Complete genome sequence of the marine planctomycete Pirellula sp. strain 1.</title>
        <authorList>
            <person name="Gloeckner F.O."/>
            <person name="Kube M."/>
            <person name="Bauer M."/>
            <person name="Teeling H."/>
            <person name="Lombardot T."/>
            <person name="Ludwig W."/>
            <person name="Gade D."/>
            <person name="Beck A."/>
            <person name="Borzym K."/>
            <person name="Heitmann K."/>
            <person name="Rabus R."/>
            <person name="Schlesner H."/>
            <person name="Amann R."/>
            <person name="Reinhardt R."/>
        </authorList>
    </citation>
    <scope>NUCLEOTIDE SEQUENCE [LARGE SCALE GENOMIC DNA]</scope>
    <source>
        <strain evidence="2">DSM 10527 / NCIMB 13988 / SH1</strain>
    </source>
</reference>
<evidence type="ECO:0000313" key="2">
    <source>
        <dbReference type="Proteomes" id="UP000001025"/>
    </source>
</evidence>
<dbReference type="PATRIC" id="fig|243090.15.peg.6137"/>
<dbReference type="KEGG" id="rba:RB12653"/>
<keyword evidence="2" id="KW-1185">Reference proteome</keyword>
<dbReference type="EMBL" id="BX294155">
    <property type="protein sequence ID" value="CAD77706.1"/>
    <property type="molecule type" value="Genomic_DNA"/>
</dbReference>
<gene>
    <name evidence="1" type="ordered locus">RB12653</name>
</gene>
<evidence type="ECO:0000313" key="1">
    <source>
        <dbReference type="EMBL" id="CAD77706.1"/>
    </source>
</evidence>
<protein>
    <submittedName>
        <fullName evidence="1">Uncharacterized protein</fullName>
    </submittedName>
</protein>
<proteinExistence type="predicted"/>
<dbReference type="HOGENOM" id="CLU_2719656_0_0_0"/>
<dbReference type="STRING" id="243090.RB12653"/>
<accession>Q7UIA8</accession>
<dbReference type="EnsemblBacteria" id="CAD77706">
    <property type="protein sequence ID" value="CAD77706"/>
    <property type="gene ID" value="RB12653"/>
</dbReference>
<sequence length="72" mass="8121">MQRSSPEMNDRGLSYNSRKALMVHIGETAGAEIADLINNLLEEVDELRRTKVSITRIVPGQQPVQEFIEEPV</sequence>
<dbReference type="Proteomes" id="UP000001025">
    <property type="component" value="Chromosome"/>
</dbReference>
<dbReference type="AlphaFoldDB" id="Q7UIA8"/>
<name>Q7UIA8_RHOBA</name>